<dbReference type="RefSeq" id="WP_282839970.1">
    <property type="nucleotide sequence ID" value="NZ_JASCXW010000032.1"/>
</dbReference>
<name>A0AAW6UAU8_9MOLU</name>
<feature type="transmembrane region" description="Helical" evidence="1">
    <location>
        <begin position="97"/>
        <end position="122"/>
    </location>
</feature>
<dbReference type="PANTHER" id="PTHR36178:SF1">
    <property type="entry name" value="SODIUM_GLUTAMATE SYMPORTER"/>
    <property type="match status" value="1"/>
</dbReference>
<feature type="transmembrane region" description="Helical" evidence="1">
    <location>
        <begin position="361"/>
        <end position="383"/>
    </location>
</feature>
<feature type="transmembrane region" description="Helical" evidence="1">
    <location>
        <begin position="170"/>
        <end position="189"/>
    </location>
</feature>
<dbReference type="GO" id="GO:0015501">
    <property type="term" value="F:glutamate:sodium symporter activity"/>
    <property type="evidence" value="ECO:0007669"/>
    <property type="project" value="InterPro"/>
</dbReference>
<feature type="transmembrane region" description="Helical" evidence="1">
    <location>
        <begin position="35"/>
        <end position="56"/>
    </location>
</feature>
<evidence type="ECO:0008006" key="4">
    <source>
        <dbReference type="Google" id="ProtNLM"/>
    </source>
</evidence>
<keyword evidence="1" id="KW-0472">Membrane</keyword>
<proteinExistence type="predicted"/>
<accession>A0AAW6UAU8</accession>
<keyword evidence="3" id="KW-1185">Reference proteome</keyword>
<dbReference type="AlphaFoldDB" id="A0AAW6UAU8"/>
<dbReference type="PANTHER" id="PTHR36178">
    <property type="entry name" value="SLR0625 PROTEIN"/>
    <property type="match status" value="1"/>
</dbReference>
<feature type="transmembrane region" description="Helical" evidence="1">
    <location>
        <begin position="298"/>
        <end position="321"/>
    </location>
</feature>
<dbReference type="GO" id="GO:0016020">
    <property type="term" value="C:membrane"/>
    <property type="evidence" value="ECO:0007669"/>
    <property type="project" value="InterPro"/>
</dbReference>
<feature type="transmembrane region" description="Helical" evidence="1">
    <location>
        <begin position="68"/>
        <end position="85"/>
    </location>
</feature>
<evidence type="ECO:0000256" key="1">
    <source>
        <dbReference type="SAM" id="Phobius"/>
    </source>
</evidence>
<reference evidence="2" key="1">
    <citation type="submission" date="2023-05" db="EMBL/GenBank/DDBJ databases">
        <title>Mariniplasma microaerophilum sp. nov., a novel anaerobic mollicute isolated from terrestrial mud volcano, Taman Peninsula, Russia.</title>
        <authorList>
            <person name="Khomyakova M.A."/>
            <person name="Merkel A.Y."/>
            <person name="Slobodkin A.I."/>
        </authorList>
    </citation>
    <scope>NUCLEOTIDE SEQUENCE</scope>
    <source>
        <strain evidence="2">M4Ah</strain>
    </source>
</reference>
<dbReference type="PRINTS" id="PR01036">
    <property type="entry name" value="TCRTETB"/>
</dbReference>
<feature type="transmembrane region" description="Helical" evidence="1">
    <location>
        <begin position="6"/>
        <end position="23"/>
    </location>
</feature>
<evidence type="ECO:0000313" key="3">
    <source>
        <dbReference type="Proteomes" id="UP001431532"/>
    </source>
</evidence>
<keyword evidence="1" id="KW-0812">Transmembrane</keyword>
<keyword evidence="1" id="KW-1133">Transmembrane helix</keyword>
<dbReference type="Proteomes" id="UP001431532">
    <property type="component" value="Unassembled WGS sequence"/>
</dbReference>
<sequence>MEEWGIIVYFLLIGVLMFVAKVLKTWVPGLNKVVIPTALLGGFIGLVISLVFAPIITGQETFYDVNALIFMVYHALAIGFIALALKRDSSKIKKKIWSTGMLITSTYAMQALIGLLVVLLFFSTKFAGSGMLVALGFGQGPGLAISIGSVFDNVITDGTFNTFAVLGASYSFLGFVFGGTIGVLLINIISRKRGVAKPKHYQESSTGKITVEIDTIKEISTLDGLTTQGIIIAIIYGLVFLTLHVLDILIGDIAGGAVFGLIKGFNFIIGILYALLYKSVLMRFERKGKNIRFMTNNYMLSNIASASFNIMIAGSVLTITLDFLAAYGVQLVVTAILVGIITMFYLRFMTKRIYADHHEEYFIGLFGMLTGVASTGLALLKGIDPNLDTPVAEEMVLGSGTAISMALPLFAILFIPILTYGSSNELLWNWIAVLGCLTYTVVFAIILMIRTRRGVNV</sequence>
<organism evidence="2 3">
    <name type="scientific">Peloplasma aerotolerans</name>
    <dbReference type="NCBI Taxonomy" id="3044389"/>
    <lineage>
        <taxon>Bacteria</taxon>
        <taxon>Bacillati</taxon>
        <taxon>Mycoplasmatota</taxon>
        <taxon>Mollicutes</taxon>
        <taxon>Acholeplasmatales</taxon>
        <taxon>Acholeplasmataceae</taxon>
        <taxon>Peloplasma</taxon>
    </lineage>
</organism>
<dbReference type="GO" id="GO:0015813">
    <property type="term" value="P:L-glutamate transmembrane transport"/>
    <property type="evidence" value="ECO:0007669"/>
    <property type="project" value="InterPro"/>
</dbReference>
<dbReference type="EMBL" id="JASCXW010000032">
    <property type="protein sequence ID" value="MDI6453537.1"/>
    <property type="molecule type" value="Genomic_DNA"/>
</dbReference>
<comment type="caution">
    <text evidence="2">The sequence shown here is derived from an EMBL/GenBank/DDBJ whole genome shotgun (WGS) entry which is preliminary data.</text>
</comment>
<feature type="transmembrane region" description="Helical" evidence="1">
    <location>
        <begin position="395"/>
        <end position="415"/>
    </location>
</feature>
<feature type="transmembrane region" description="Helical" evidence="1">
    <location>
        <begin position="230"/>
        <end position="250"/>
    </location>
</feature>
<evidence type="ECO:0000313" key="2">
    <source>
        <dbReference type="EMBL" id="MDI6453537.1"/>
    </source>
</evidence>
<feature type="transmembrane region" description="Helical" evidence="1">
    <location>
        <begin position="327"/>
        <end position="349"/>
    </location>
</feature>
<gene>
    <name evidence="2" type="ORF">QJ521_08155</name>
</gene>
<dbReference type="InterPro" id="IPR004445">
    <property type="entry name" value="GltS"/>
</dbReference>
<feature type="transmembrane region" description="Helical" evidence="1">
    <location>
        <begin position="427"/>
        <end position="449"/>
    </location>
</feature>
<protein>
    <recommendedName>
        <fullName evidence="4">Glutamate:Na+ symporter, ESS family</fullName>
    </recommendedName>
</protein>
<feature type="transmembrane region" description="Helical" evidence="1">
    <location>
        <begin position="256"/>
        <end position="277"/>
    </location>
</feature>